<proteinExistence type="predicted"/>
<evidence type="ECO:0000313" key="2">
    <source>
        <dbReference type="EMBL" id="MCI59491.1"/>
    </source>
</evidence>
<dbReference type="Proteomes" id="UP000265520">
    <property type="component" value="Unassembled WGS sequence"/>
</dbReference>
<evidence type="ECO:0000259" key="1">
    <source>
        <dbReference type="Pfam" id="PF03732"/>
    </source>
</evidence>
<protein>
    <recommendedName>
        <fullName evidence="1">Retrotransposon gag domain-containing protein</fullName>
    </recommendedName>
</protein>
<dbReference type="InterPro" id="IPR005162">
    <property type="entry name" value="Retrotrans_gag_dom"/>
</dbReference>
<feature type="domain" description="Retrotransposon gag" evidence="1">
    <location>
        <begin position="7"/>
        <end position="67"/>
    </location>
</feature>
<comment type="caution">
    <text evidence="2">The sequence shown here is derived from an EMBL/GenBank/DDBJ whole genome shotgun (WGS) entry which is preliminary data.</text>
</comment>
<feature type="non-terminal residue" evidence="2">
    <location>
        <position position="75"/>
    </location>
</feature>
<name>A0A392TED4_9FABA</name>
<evidence type="ECO:0000313" key="3">
    <source>
        <dbReference type="Proteomes" id="UP000265520"/>
    </source>
</evidence>
<keyword evidence="3" id="KW-1185">Reference proteome</keyword>
<dbReference type="EMBL" id="LXQA010564631">
    <property type="protein sequence ID" value="MCI59491.1"/>
    <property type="molecule type" value="Genomic_DNA"/>
</dbReference>
<reference evidence="2 3" key="1">
    <citation type="journal article" date="2018" name="Front. Plant Sci.">
        <title>Red Clover (Trifolium pratense) and Zigzag Clover (T. medium) - A Picture of Genomic Similarities and Differences.</title>
        <authorList>
            <person name="Dluhosova J."/>
            <person name="Istvanek J."/>
            <person name="Nedelnik J."/>
            <person name="Repkova J."/>
        </authorList>
    </citation>
    <scope>NUCLEOTIDE SEQUENCE [LARGE SCALE GENOMIC DNA]</scope>
    <source>
        <strain evidence="3">cv. 10/8</strain>
        <tissue evidence="2">Leaf</tissue>
    </source>
</reference>
<sequence>MDKDVVPWFQMISRNHPFQSWVAFTRSLELEFGPSPYDSPRAHLFKLTHSTTVHDYYVAFTALANRALGLTPDAI</sequence>
<dbReference type="AlphaFoldDB" id="A0A392TED4"/>
<accession>A0A392TED4</accession>
<organism evidence="2 3">
    <name type="scientific">Trifolium medium</name>
    <dbReference type="NCBI Taxonomy" id="97028"/>
    <lineage>
        <taxon>Eukaryota</taxon>
        <taxon>Viridiplantae</taxon>
        <taxon>Streptophyta</taxon>
        <taxon>Embryophyta</taxon>
        <taxon>Tracheophyta</taxon>
        <taxon>Spermatophyta</taxon>
        <taxon>Magnoliopsida</taxon>
        <taxon>eudicotyledons</taxon>
        <taxon>Gunneridae</taxon>
        <taxon>Pentapetalae</taxon>
        <taxon>rosids</taxon>
        <taxon>fabids</taxon>
        <taxon>Fabales</taxon>
        <taxon>Fabaceae</taxon>
        <taxon>Papilionoideae</taxon>
        <taxon>50 kb inversion clade</taxon>
        <taxon>NPAAA clade</taxon>
        <taxon>Hologalegina</taxon>
        <taxon>IRL clade</taxon>
        <taxon>Trifolieae</taxon>
        <taxon>Trifolium</taxon>
    </lineage>
</organism>
<dbReference type="Pfam" id="PF03732">
    <property type="entry name" value="Retrotrans_gag"/>
    <property type="match status" value="1"/>
</dbReference>